<evidence type="ECO:0000313" key="1">
    <source>
        <dbReference type="Proteomes" id="UP000095286"/>
    </source>
</evidence>
<name>A0AC35TN08_9BILA</name>
<proteinExistence type="predicted"/>
<organism evidence="1 2">
    <name type="scientific">Rhabditophanes sp. KR3021</name>
    <dbReference type="NCBI Taxonomy" id="114890"/>
    <lineage>
        <taxon>Eukaryota</taxon>
        <taxon>Metazoa</taxon>
        <taxon>Ecdysozoa</taxon>
        <taxon>Nematoda</taxon>
        <taxon>Chromadorea</taxon>
        <taxon>Rhabditida</taxon>
        <taxon>Tylenchina</taxon>
        <taxon>Panagrolaimomorpha</taxon>
        <taxon>Strongyloidoidea</taxon>
        <taxon>Alloionematidae</taxon>
        <taxon>Rhabditophanes</taxon>
    </lineage>
</organism>
<dbReference type="Proteomes" id="UP000095286">
    <property type="component" value="Unplaced"/>
</dbReference>
<protein>
    <submittedName>
        <fullName evidence="2">RNA-binding domain-containing protein</fullName>
    </submittedName>
</protein>
<accession>A0AC35TN08</accession>
<sequence length="367" mass="42570">MHNQIHTSMYVQTIPPVNLANPMAMANFQSTISYQQPQRVQPDLYANNPMPAISNENKTLWMGDILQGWNEAAIHDIFNRIGTKIENLKLVNDPTNNVKKSGYAFVRFHSAEIARMLMLEINGTDIPGMDPPIRFNLSFANSNSQPQKEFNLLVSDLPPNFTDAELFRLFGRKYISCRGAKILRHEDGSSKCMGFIRFSDENEQTRAYIEMKEHRIGNHIINLKVPGLNRGNGRNHDRHYNNSRDDDRNRINDRKRPAKYDKHFGIEDKRFHVSFDKGKVEGIRQFDDYDSRMANAKMNSLDSFFVEKRLRLRFTHDYFQLCDEENEGEDQTSDTDKEKEVKDELNEDSDVPNVDSLKNEVDIDDSL</sequence>
<dbReference type="WBParaSite" id="RSKR_0000256900.1">
    <property type="protein sequence ID" value="RSKR_0000256900.1"/>
    <property type="gene ID" value="RSKR_0000256900"/>
</dbReference>
<reference evidence="2" key="1">
    <citation type="submission" date="2016-11" db="UniProtKB">
        <authorList>
            <consortium name="WormBaseParasite"/>
        </authorList>
    </citation>
    <scope>IDENTIFICATION</scope>
    <source>
        <strain evidence="2">KR3021</strain>
    </source>
</reference>
<evidence type="ECO:0000313" key="2">
    <source>
        <dbReference type="WBParaSite" id="RSKR_0000256900.1"/>
    </source>
</evidence>